<dbReference type="InterPro" id="IPR008018">
    <property type="entry name" value="Phage_tail_attach_FII"/>
</dbReference>
<protein>
    <submittedName>
        <fullName evidence="1">Uncharacterized protein</fullName>
    </submittedName>
</protein>
<sequence>MSVFDLAVDAQFEDPNLGLDAIWRAGGAETGLPVRIRRRSPEAIIGAAGNQFDLDAMLIDVRLSEVAEPAEGDAIDLLDDDGEVTETVQVIGLARIDTRRLVRTCEVAPVLPDDPDEDEEP</sequence>
<dbReference type="GO" id="GO:0019068">
    <property type="term" value="P:virion assembly"/>
    <property type="evidence" value="ECO:0007669"/>
    <property type="project" value="InterPro"/>
</dbReference>
<gene>
    <name evidence="1" type="ORF">TK0001_0213</name>
</gene>
<dbReference type="Pfam" id="PF05354">
    <property type="entry name" value="Phage_attach"/>
    <property type="match status" value="1"/>
</dbReference>
<evidence type="ECO:0000313" key="1">
    <source>
        <dbReference type="EMBL" id="SOR26815.1"/>
    </source>
</evidence>
<evidence type="ECO:0000313" key="2">
    <source>
        <dbReference type="Proteomes" id="UP000233769"/>
    </source>
</evidence>
<dbReference type="EMBL" id="LT962688">
    <property type="protein sequence ID" value="SOR26815.1"/>
    <property type="molecule type" value="Genomic_DNA"/>
</dbReference>
<organism evidence="1 2">
    <name type="scientific">Methylorubrum extorquens</name>
    <name type="common">Methylobacterium dichloromethanicum</name>
    <name type="synonym">Methylobacterium extorquens</name>
    <dbReference type="NCBI Taxonomy" id="408"/>
    <lineage>
        <taxon>Bacteria</taxon>
        <taxon>Pseudomonadati</taxon>
        <taxon>Pseudomonadota</taxon>
        <taxon>Alphaproteobacteria</taxon>
        <taxon>Hyphomicrobiales</taxon>
        <taxon>Methylobacteriaceae</taxon>
        <taxon>Methylorubrum</taxon>
    </lineage>
</organism>
<proteinExistence type="predicted"/>
<reference evidence="2" key="1">
    <citation type="submission" date="2017-10" db="EMBL/GenBank/DDBJ databases">
        <authorList>
            <person name="Regsiter A."/>
            <person name="William W."/>
        </authorList>
    </citation>
    <scope>NUCLEOTIDE SEQUENCE [LARGE SCALE GENOMIC DNA]</scope>
</reference>
<accession>A0A2N9AHI9</accession>
<dbReference type="Proteomes" id="UP000233769">
    <property type="component" value="Chromosome tk0001"/>
</dbReference>
<dbReference type="AlphaFoldDB" id="A0A2N9AHI9"/>
<name>A0A2N9AHI9_METEX</name>